<evidence type="ECO:0000256" key="10">
    <source>
        <dbReference type="ARBA" id="ARBA00025699"/>
    </source>
</evidence>
<dbReference type="Pfam" id="PF20260">
    <property type="entry name" value="PUA_4"/>
    <property type="match status" value="1"/>
</dbReference>
<comment type="catalytic activity">
    <reaction evidence="11 12">
        <text>uridine(1498) in 16S rRNA + S-adenosyl-L-methionine = N(3)-methyluridine(1498) in 16S rRNA + S-adenosyl-L-homocysteine + H(+)</text>
        <dbReference type="Rhea" id="RHEA:42920"/>
        <dbReference type="Rhea" id="RHEA-COMP:10283"/>
        <dbReference type="Rhea" id="RHEA-COMP:10284"/>
        <dbReference type="ChEBI" id="CHEBI:15378"/>
        <dbReference type="ChEBI" id="CHEBI:57856"/>
        <dbReference type="ChEBI" id="CHEBI:59789"/>
        <dbReference type="ChEBI" id="CHEBI:65315"/>
        <dbReference type="ChEBI" id="CHEBI:74502"/>
        <dbReference type="EC" id="2.1.1.193"/>
    </reaction>
</comment>
<evidence type="ECO:0000256" key="8">
    <source>
        <dbReference type="ARBA" id="ARBA00022679"/>
    </source>
</evidence>
<organism evidence="15 16">
    <name type="scientific">Clostridium saccharobutylicum</name>
    <dbReference type="NCBI Taxonomy" id="169679"/>
    <lineage>
        <taxon>Bacteria</taxon>
        <taxon>Bacillati</taxon>
        <taxon>Bacillota</taxon>
        <taxon>Clostridia</taxon>
        <taxon>Eubacteriales</taxon>
        <taxon>Clostridiaceae</taxon>
        <taxon>Clostridium</taxon>
    </lineage>
</organism>
<keyword evidence="7 12" id="KW-0489">Methyltransferase</keyword>
<dbReference type="PANTHER" id="PTHR30027:SF3">
    <property type="entry name" value="16S RRNA (URACIL(1498)-N(3))-METHYLTRANSFERASE"/>
    <property type="match status" value="1"/>
</dbReference>
<evidence type="ECO:0000256" key="2">
    <source>
        <dbReference type="ARBA" id="ARBA00005528"/>
    </source>
</evidence>
<evidence type="ECO:0000256" key="11">
    <source>
        <dbReference type="ARBA" id="ARBA00047944"/>
    </source>
</evidence>
<dbReference type="InterPro" id="IPR029028">
    <property type="entry name" value="Alpha/beta_knot_MTases"/>
</dbReference>
<dbReference type="NCBIfam" id="TIGR00046">
    <property type="entry name" value="RsmE family RNA methyltransferase"/>
    <property type="match status" value="1"/>
</dbReference>
<comment type="caution">
    <text evidence="15">The sequence shown here is derived from an EMBL/GenBank/DDBJ whole genome shotgun (WGS) entry which is preliminary data.</text>
</comment>
<name>A0A1S8MR89_CLOSA</name>
<proteinExistence type="inferred from homology"/>
<protein>
    <recommendedName>
        <fullName evidence="4 12">Ribosomal RNA small subunit methyltransferase E</fullName>
        <ecNumber evidence="3 12">2.1.1.193</ecNumber>
    </recommendedName>
</protein>
<dbReference type="InterPro" id="IPR006700">
    <property type="entry name" value="RsmE"/>
</dbReference>
<dbReference type="InterPro" id="IPR046886">
    <property type="entry name" value="RsmE_MTase_dom"/>
</dbReference>
<dbReference type="GO" id="GO:0070475">
    <property type="term" value="P:rRNA base methylation"/>
    <property type="evidence" value="ECO:0007669"/>
    <property type="project" value="TreeGrafter"/>
</dbReference>
<keyword evidence="9 12" id="KW-0949">S-adenosyl-L-methionine</keyword>
<evidence type="ECO:0000256" key="6">
    <source>
        <dbReference type="ARBA" id="ARBA00022552"/>
    </source>
</evidence>
<evidence type="ECO:0000256" key="3">
    <source>
        <dbReference type="ARBA" id="ARBA00012328"/>
    </source>
</evidence>
<dbReference type="GO" id="GO:0005737">
    <property type="term" value="C:cytoplasm"/>
    <property type="evidence" value="ECO:0007669"/>
    <property type="project" value="UniProtKB-SubCell"/>
</dbReference>
<keyword evidence="5 12" id="KW-0963">Cytoplasm</keyword>
<dbReference type="EMBL" id="LZYZ01000009">
    <property type="protein sequence ID" value="OOM06695.1"/>
    <property type="molecule type" value="Genomic_DNA"/>
</dbReference>
<dbReference type="EC" id="2.1.1.193" evidence="3 12"/>
<feature type="domain" description="Ribosomal RNA small subunit methyltransferase E PUA-like" evidence="14">
    <location>
        <begin position="20"/>
        <end position="64"/>
    </location>
</feature>
<dbReference type="Gene3D" id="2.40.240.20">
    <property type="entry name" value="Hypothetical PUA domain-like, domain 1"/>
    <property type="match status" value="1"/>
</dbReference>
<evidence type="ECO:0000259" key="13">
    <source>
        <dbReference type="Pfam" id="PF04452"/>
    </source>
</evidence>
<dbReference type="InterPro" id="IPR046887">
    <property type="entry name" value="RsmE_PUA-like"/>
</dbReference>
<dbReference type="InterPro" id="IPR015947">
    <property type="entry name" value="PUA-like_sf"/>
</dbReference>
<evidence type="ECO:0000313" key="16">
    <source>
        <dbReference type="Proteomes" id="UP000191154"/>
    </source>
</evidence>
<accession>A0A1S8MR89</accession>
<comment type="function">
    <text evidence="10 12">Specifically methylates the N3 position of the uracil ring of uridine 1498 (m3U1498) in 16S rRNA. Acts on the fully assembled 30S ribosomal subunit.</text>
</comment>
<dbReference type="CDD" id="cd18084">
    <property type="entry name" value="RsmE-like"/>
    <property type="match status" value="1"/>
</dbReference>
<evidence type="ECO:0000256" key="12">
    <source>
        <dbReference type="PIRNR" id="PIRNR015601"/>
    </source>
</evidence>
<dbReference type="Gene3D" id="3.40.1280.10">
    <property type="match status" value="1"/>
</dbReference>
<dbReference type="AlphaFoldDB" id="A0A1S8MR89"/>
<dbReference type="Proteomes" id="UP000191154">
    <property type="component" value="Unassembled WGS sequence"/>
</dbReference>
<dbReference type="GO" id="GO:0070042">
    <property type="term" value="F:rRNA (uridine-N3-)-methyltransferase activity"/>
    <property type="evidence" value="ECO:0007669"/>
    <property type="project" value="TreeGrafter"/>
</dbReference>
<keyword evidence="8 12" id="KW-0808">Transferase</keyword>
<dbReference type="RefSeq" id="WP_077867114.1">
    <property type="nucleotide sequence ID" value="NZ_LZYZ01000009.1"/>
</dbReference>
<dbReference type="PIRSF" id="PIRSF015601">
    <property type="entry name" value="MTase_slr0722"/>
    <property type="match status" value="1"/>
</dbReference>
<gene>
    <name evidence="15" type="primary">rsmE</name>
    <name evidence="15" type="ORF">CLOSAC_41230</name>
</gene>
<reference evidence="15 16" key="1">
    <citation type="submission" date="2016-05" db="EMBL/GenBank/DDBJ databases">
        <title>Microbial solvent formation.</title>
        <authorList>
            <person name="Poehlein A."/>
            <person name="Montoya Solano J.D."/>
            <person name="Flitsch S."/>
            <person name="Krabben P."/>
            <person name="Duerre P."/>
            <person name="Daniel R."/>
        </authorList>
    </citation>
    <scope>NUCLEOTIDE SEQUENCE [LARGE SCALE GENOMIC DNA]</scope>
    <source>
        <strain evidence="15 16">L1-8</strain>
    </source>
</reference>
<evidence type="ECO:0000259" key="14">
    <source>
        <dbReference type="Pfam" id="PF20260"/>
    </source>
</evidence>
<evidence type="ECO:0000256" key="5">
    <source>
        <dbReference type="ARBA" id="ARBA00022490"/>
    </source>
</evidence>
<sequence length="255" mass="28615">MHKFFTESHNITETEGRIHGDDVKHIYKVLRLSEGEKVILNNCEGIEYLGTISSITKSEVIVNIINKLDIDNESAVKIHLFQGLPKGQKMDLIVQKGTELGVFEFIPTITSRVDVKLKGEFKKLDRLNRIALEASKQSKRSIIPNVKEVVTFDEALEELKTMDLILIPYENAEDFGIKSLIKDLNKNNIDLDTINNVGILIGPEGGFEEEEIKILKEQGAYIITLGNRILRTETAGFTATALIQYEFGDLGGKLL</sequence>
<dbReference type="SUPFAM" id="SSF88697">
    <property type="entry name" value="PUA domain-like"/>
    <property type="match status" value="1"/>
</dbReference>
<feature type="domain" description="Ribosomal RNA small subunit methyltransferase E methyltransferase" evidence="13">
    <location>
        <begin position="73"/>
        <end position="244"/>
    </location>
</feature>
<dbReference type="Pfam" id="PF04452">
    <property type="entry name" value="Methyltrans_RNA"/>
    <property type="match status" value="1"/>
</dbReference>
<dbReference type="PANTHER" id="PTHR30027">
    <property type="entry name" value="RIBOSOMAL RNA SMALL SUBUNIT METHYLTRANSFERASE E"/>
    <property type="match status" value="1"/>
</dbReference>
<dbReference type="SUPFAM" id="SSF75217">
    <property type="entry name" value="alpha/beta knot"/>
    <property type="match status" value="1"/>
</dbReference>
<evidence type="ECO:0000256" key="1">
    <source>
        <dbReference type="ARBA" id="ARBA00004496"/>
    </source>
</evidence>
<dbReference type="STRING" id="169679.CSACC_10830"/>
<evidence type="ECO:0000256" key="7">
    <source>
        <dbReference type="ARBA" id="ARBA00022603"/>
    </source>
</evidence>
<comment type="subcellular location">
    <subcellularLocation>
        <location evidence="1 12">Cytoplasm</location>
    </subcellularLocation>
</comment>
<comment type="similarity">
    <text evidence="2 12">Belongs to the RNA methyltransferase RsmE family.</text>
</comment>
<evidence type="ECO:0000256" key="4">
    <source>
        <dbReference type="ARBA" id="ARBA00013673"/>
    </source>
</evidence>
<evidence type="ECO:0000313" key="15">
    <source>
        <dbReference type="EMBL" id="OOM06695.1"/>
    </source>
</evidence>
<evidence type="ECO:0000256" key="9">
    <source>
        <dbReference type="ARBA" id="ARBA00022691"/>
    </source>
</evidence>
<dbReference type="InterPro" id="IPR029026">
    <property type="entry name" value="tRNA_m1G_MTases_N"/>
</dbReference>
<keyword evidence="6 12" id="KW-0698">rRNA processing</keyword>